<dbReference type="RefSeq" id="WP_188658110.1">
    <property type="nucleotide sequence ID" value="NZ_BMIH01000002.1"/>
</dbReference>
<evidence type="ECO:0000313" key="3">
    <source>
        <dbReference type="Proteomes" id="UP000623067"/>
    </source>
</evidence>
<name>A0A916WSU6_9SPHN</name>
<dbReference type="InterPro" id="IPR001173">
    <property type="entry name" value="Glyco_trans_2-like"/>
</dbReference>
<reference evidence="2" key="2">
    <citation type="submission" date="2020-09" db="EMBL/GenBank/DDBJ databases">
        <authorList>
            <person name="Sun Q."/>
            <person name="Zhou Y."/>
        </authorList>
    </citation>
    <scope>NUCLEOTIDE SEQUENCE</scope>
    <source>
        <strain evidence="2">CGMCC 1.15330</strain>
    </source>
</reference>
<evidence type="ECO:0000259" key="1">
    <source>
        <dbReference type="Pfam" id="PF00535"/>
    </source>
</evidence>
<proteinExistence type="predicted"/>
<dbReference type="Proteomes" id="UP000623067">
    <property type="component" value="Unassembled WGS sequence"/>
</dbReference>
<dbReference type="Gene3D" id="3.90.550.10">
    <property type="entry name" value="Spore Coat Polysaccharide Biosynthesis Protein SpsA, Chain A"/>
    <property type="match status" value="1"/>
</dbReference>
<dbReference type="EMBL" id="BMIH01000002">
    <property type="protein sequence ID" value="GGB26339.1"/>
    <property type="molecule type" value="Genomic_DNA"/>
</dbReference>
<dbReference type="SUPFAM" id="SSF53448">
    <property type="entry name" value="Nucleotide-diphospho-sugar transferases"/>
    <property type="match status" value="1"/>
</dbReference>
<feature type="domain" description="Glycosyltransferase 2-like" evidence="1">
    <location>
        <begin position="8"/>
        <end position="112"/>
    </location>
</feature>
<dbReference type="InterPro" id="IPR029044">
    <property type="entry name" value="Nucleotide-diphossugar_trans"/>
</dbReference>
<comment type="caution">
    <text evidence="2">The sequence shown here is derived from an EMBL/GenBank/DDBJ whole genome shotgun (WGS) entry which is preliminary data.</text>
</comment>
<sequence length="326" mass="36693">MTDATLAIAIPTYQRPDVLRRCLAEVLDDAEALGVAIYISDDSSDADTEAMVADLSQRYPNIHYRHNRPALRHDGNVLQTLLWPEADYVWLLGDARWVKRGQLARIKRFLTGQDMVFVNSHCSDTRTVKAAEGDDALHLARDRLWHQTMTGATIYHRNVIRWAANDIIVKRNFPQISVILGYLSSNPAKIGWFGEPSIGTVDKPSYWQSAMLDVFVDDWVSVVSAFPKVVSPSEMPSVVKAHSANMNLFSRKTLFELKASKRVSWRALRRSHFLDAMHLNKWVVIGILISPIFVVQVAKSVRALSRSRIAIRPPRPAPSSSPVAGW</sequence>
<organism evidence="2 3">
    <name type="scientific">Sphingomonas metalli</name>
    <dbReference type="NCBI Taxonomy" id="1779358"/>
    <lineage>
        <taxon>Bacteria</taxon>
        <taxon>Pseudomonadati</taxon>
        <taxon>Pseudomonadota</taxon>
        <taxon>Alphaproteobacteria</taxon>
        <taxon>Sphingomonadales</taxon>
        <taxon>Sphingomonadaceae</taxon>
        <taxon>Sphingomonas</taxon>
    </lineage>
</organism>
<dbReference type="AlphaFoldDB" id="A0A916WSU6"/>
<keyword evidence="3" id="KW-1185">Reference proteome</keyword>
<protein>
    <recommendedName>
        <fullName evidence="1">Glycosyltransferase 2-like domain-containing protein</fullName>
    </recommendedName>
</protein>
<dbReference type="Pfam" id="PF00535">
    <property type="entry name" value="Glycos_transf_2"/>
    <property type="match status" value="1"/>
</dbReference>
<gene>
    <name evidence="2" type="ORF">GCM10011380_14810</name>
</gene>
<accession>A0A916WSU6</accession>
<reference evidence="2" key="1">
    <citation type="journal article" date="2014" name="Int. J. Syst. Evol. Microbiol.">
        <title>Complete genome sequence of Corynebacterium casei LMG S-19264T (=DSM 44701T), isolated from a smear-ripened cheese.</title>
        <authorList>
            <consortium name="US DOE Joint Genome Institute (JGI-PGF)"/>
            <person name="Walter F."/>
            <person name="Albersmeier A."/>
            <person name="Kalinowski J."/>
            <person name="Ruckert C."/>
        </authorList>
    </citation>
    <scope>NUCLEOTIDE SEQUENCE</scope>
    <source>
        <strain evidence="2">CGMCC 1.15330</strain>
    </source>
</reference>
<evidence type="ECO:0000313" key="2">
    <source>
        <dbReference type="EMBL" id="GGB26339.1"/>
    </source>
</evidence>